<feature type="transmembrane region" description="Helical" evidence="10">
    <location>
        <begin position="16"/>
        <end position="36"/>
    </location>
</feature>
<keyword evidence="3" id="KW-1003">Cell membrane</keyword>
<evidence type="ECO:0000256" key="10">
    <source>
        <dbReference type="SAM" id="Phobius"/>
    </source>
</evidence>
<keyword evidence="4" id="KW-0997">Cell inner membrane</keyword>
<gene>
    <name evidence="12" type="ORF">FGS76_09000</name>
</gene>
<dbReference type="EMBL" id="VCQT01000028">
    <property type="protein sequence ID" value="TMW12901.1"/>
    <property type="molecule type" value="Genomic_DNA"/>
</dbReference>
<evidence type="ECO:0000313" key="12">
    <source>
        <dbReference type="EMBL" id="TMW12901.1"/>
    </source>
</evidence>
<sequence>MDDTDFFRVPMISQKIALKCLFLLALIFSFIIFFYVKGNNGTDNAPEETPRAAVTAPPESGASAPSMSPPSTVPAKPVTPLKMPDEQTLALLAIFQANSPLASAVISTEGHGAGQYRVGGVLPDGGVLTAIQPSEVLIYRNGRQITLRIPSMGGGSTTSSVETGPVEPDHPKLPWQVVDFMNKMDLTPVSDDAPDGYLVGEGFPKSGTEEVGVKPGDTIVAVNGYPVGEYHSDYLVWLSFKDRYRASVLVRRETGEEFSFYFPDDLKSVSVTPGG</sequence>
<keyword evidence="8 10" id="KW-0472">Membrane</keyword>
<evidence type="ECO:0000256" key="1">
    <source>
        <dbReference type="ARBA" id="ARBA00004533"/>
    </source>
</evidence>
<dbReference type="InterPro" id="IPR036034">
    <property type="entry name" value="PDZ_sf"/>
</dbReference>
<dbReference type="Pfam" id="PF11356">
    <property type="entry name" value="T2SSC"/>
    <property type="match status" value="1"/>
</dbReference>
<feature type="compositionally biased region" description="Low complexity" evidence="9">
    <location>
        <begin position="56"/>
        <end position="66"/>
    </location>
</feature>
<dbReference type="InterPro" id="IPR024961">
    <property type="entry name" value="T2SS_GspC_N"/>
</dbReference>
<evidence type="ECO:0000256" key="8">
    <source>
        <dbReference type="ARBA" id="ARBA00023136"/>
    </source>
</evidence>
<dbReference type="Proteomes" id="UP000739180">
    <property type="component" value="Unassembled WGS sequence"/>
</dbReference>
<keyword evidence="2" id="KW-0813">Transport</keyword>
<evidence type="ECO:0000256" key="6">
    <source>
        <dbReference type="ARBA" id="ARBA00022927"/>
    </source>
</evidence>
<dbReference type="SUPFAM" id="SSF50156">
    <property type="entry name" value="PDZ domain-like"/>
    <property type="match status" value="1"/>
</dbReference>
<accession>A0ABY2XL70</accession>
<keyword evidence="7 10" id="KW-1133">Transmembrane helix</keyword>
<keyword evidence="5 10" id="KW-0812">Transmembrane</keyword>
<organism evidence="12 13">
    <name type="scientific">Alloalcanivorax gelatiniphagus</name>
    <dbReference type="NCBI Taxonomy" id="1194167"/>
    <lineage>
        <taxon>Bacteria</taxon>
        <taxon>Pseudomonadati</taxon>
        <taxon>Pseudomonadota</taxon>
        <taxon>Gammaproteobacteria</taxon>
        <taxon>Oceanospirillales</taxon>
        <taxon>Alcanivoracaceae</taxon>
        <taxon>Alloalcanivorax</taxon>
    </lineage>
</organism>
<evidence type="ECO:0000256" key="3">
    <source>
        <dbReference type="ARBA" id="ARBA00022475"/>
    </source>
</evidence>
<comment type="subcellular location">
    <subcellularLocation>
        <location evidence="1">Cell inner membrane</location>
    </subcellularLocation>
</comment>
<feature type="domain" description="Type II secretion system protein GspC N-terminal" evidence="11">
    <location>
        <begin position="88"/>
        <end position="148"/>
    </location>
</feature>
<feature type="region of interest" description="Disordered" evidence="9">
    <location>
        <begin position="149"/>
        <end position="168"/>
    </location>
</feature>
<evidence type="ECO:0000256" key="4">
    <source>
        <dbReference type="ARBA" id="ARBA00022519"/>
    </source>
</evidence>
<keyword evidence="13" id="KW-1185">Reference proteome</keyword>
<evidence type="ECO:0000313" key="13">
    <source>
        <dbReference type="Proteomes" id="UP000739180"/>
    </source>
</evidence>
<proteinExistence type="predicted"/>
<dbReference type="Gene3D" id="2.30.30.830">
    <property type="match status" value="1"/>
</dbReference>
<name>A0ABY2XL70_9GAMM</name>
<feature type="compositionally biased region" description="Low complexity" evidence="9">
    <location>
        <begin position="157"/>
        <end position="166"/>
    </location>
</feature>
<protein>
    <recommendedName>
        <fullName evidence="11">Type II secretion system protein GspC N-terminal domain-containing protein</fullName>
    </recommendedName>
</protein>
<evidence type="ECO:0000259" key="11">
    <source>
        <dbReference type="Pfam" id="PF11356"/>
    </source>
</evidence>
<comment type="caution">
    <text evidence="12">The sequence shown here is derived from an EMBL/GenBank/DDBJ whole genome shotgun (WGS) entry which is preliminary data.</text>
</comment>
<evidence type="ECO:0000256" key="9">
    <source>
        <dbReference type="SAM" id="MobiDB-lite"/>
    </source>
</evidence>
<reference evidence="12 13" key="1">
    <citation type="submission" date="2019-05" db="EMBL/GenBank/DDBJ databases">
        <title>Genome of Alcanivorax gelatiniphagus, an oil degrading marine bacteria.</title>
        <authorList>
            <person name="Kwon K.K."/>
        </authorList>
    </citation>
    <scope>NUCLEOTIDE SEQUENCE [LARGE SCALE GENOMIC DNA]</scope>
    <source>
        <strain evidence="12 13">MEBiC 08158</strain>
    </source>
</reference>
<dbReference type="Gene3D" id="2.30.42.10">
    <property type="match status" value="1"/>
</dbReference>
<keyword evidence="6" id="KW-0653">Protein transport</keyword>
<feature type="region of interest" description="Disordered" evidence="9">
    <location>
        <begin position="43"/>
        <end position="74"/>
    </location>
</feature>
<evidence type="ECO:0000256" key="5">
    <source>
        <dbReference type="ARBA" id="ARBA00022692"/>
    </source>
</evidence>
<evidence type="ECO:0000256" key="7">
    <source>
        <dbReference type="ARBA" id="ARBA00022989"/>
    </source>
</evidence>
<evidence type="ECO:0000256" key="2">
    <source>
        <dbReference type="ARBA" id="ARBA00022448"/>
    </source>
</evidence>